<keyword evidence="3" id="KW-1185">Reference proteome</keyword>
<feature type="compositionally biased region" description="Acidic residues" evidence="1">
    <location>
        <begin position="1"/>
        <end position="12"/>
    </location>
</feature>
<evidence type="ECO:0000256" key="1">
    <source>
        <dbReference type="SAM" id="MobiDB-lite"/>
    </source>
</evidence>
<gene>
    <name evidence="2" type="ORF">E2C01_062554</name>
</gene>
<reference evidence="2 3" key="1">
    <citation type="submission" date="2019-05" db="EMBL/GenBank/DDBJ databases">
        <title>Another draft genome of Portunus trituberculatus and its Hox gene families provides insights of decapod evolution.</title>
        <authorList>
            <person name="Jeong J.-H."/>
            <person name="Song I."/>
            <person name="Kim S."/>
            <person name="Choi T."/>
            <person name="Kim D."/>
            <person name="Ryu S."/>
            <person name="Kim W."/>
        </authorList>
    </citation>
    <scope>NUCLEOTIDE SEQUENCE [LARGE SCALE GENOMIC DNA]</scope>
    <source>
        <tissue evidence="2">Muscle</tissue>
    </source>
</reference>
<accession>A0A5B7HIC7</accession>
<proteinExistence type="predicted"/>
<evidence type="ECO:0000313" key="3">
    <source>
        <dbReference type="Proteomes" id="UP000324222"/>
    </source>
</evidence>
<dbReference type="Proteomes" id="UP000324222">
    <property type="component" value="Unassembled WGS sequence"/>
</dbReference>
<evidence type="ECO:0000313" key="2">
    <source>
        <dbReference type="EMBL" id="MPC68354.1"/>
    </source>
</evidence>
<feature type="compositionally biased region" description="Low complexity" evidence="1">
    <location>
        <begin position="144"/>
        <end position="156"/>
    </location>
</feature>
<feature type="compositionally biased region" description="Polar residues" evidence="1">
    <location>
        <begin position="157"/>
        <end position="168"/>
    </location>
</feature>
<protein>
    <submittedName>
        <fullName evidence="2">Uncharacterized protein</fullName>
    </submittedName>
</protein>
<feature type="compositionally biased region" description="Gly residues" evidence="1">
    <location>
        <begin position="192"/>
        <end position="201"/>
    </location>
</feature>
<dbReference type="EMBL" id="VSRR010027704">
    <property type="protein sequence ID" value="MPC68354.1"/>
    <property type="molecule type" value="Genomic_DNA"/>
</dbReference>
<feature type="compositionally biased region" description="Basic and acidic residues" evidence="1">
    <location>
        <begin position="55"/>
        <end position="75"/>
    </location>
</feature>
<dbReference type="AlphaFoldDB" id="A0A5B7HIC7"/>
<feature type="compositionally biased region" description="Basic and acidic residues" evidence="1">
    <location>
        <begin position="96"/>
        <end position="106"/>
    </location>
</feature>
<feature type="region of interest" description="Disordered" evidence="1">
    <location>
        <begin position="1"/>
        <end position="213"/>
    </location>
</feature>
<organism evidence="2 3">
    <name type="scientific">Portunus trituberculatus</name>
    <name type="common">Swimming crab</name>
    <name type="synonym">Neptunus trituberculatus</name>
    <dbReference type="NCBI Taxonomy" id="210409"/>
    <lineage>
        <taxon>Eukaryota</taxon>
        <taxon>Metazoa</taxon>
        <taxon>Ecdysozoa</taxon>
        <taxon>Arthropoda</taxon>
        <taxon>Crustacea</taxon>
        <taxon>Multicrustacea</taxon>
        <taxon>Malacostraca</taxon>
        <taxon>Eumalacostraca</taxon>
        <taxon>Eucarida</taxon>
        <taxon>Decapoda</taxon>
        <taxon>Pleocyemata</taxon>
        <taxon>Brachyura</taxon>
        <taxon>Eubrachyura</taxon>
        <taxon>Portunoidea</taxon>
        <taxon>Portunidae</taxon>
        <taxon>Portuninae</taxon>
        <taxon>Portunus</taxon>
    </lineage>
</organism>
<sequence length="213" mass="24126">MRERKEEDEEEVGIPSEQVEEKNEWQWKTAQGKMRKVWRKKRRRERRRRSTGRWNKIDRGGRRQSVDGRIEEEPGGRGGRKAGRQVGERRGRRRRVRDEPPERDGLRPTSDGRPPASWSTGGINHSCHHSRRRPTDGDAVSLVATTTTTTTTTTATNPQPGQVSPTSNETHRWFHVPPRPLLVSRKPHKGLSGSGGAGSGRSGSEENMGSMRQ</sequence>
<name>A0A5B7HIC7_PORTR</name>
<feature type="compositionally biased region" description="Basic residues" evidence="1">
    <location>
        <begin position="33"/>
        <end position="51"/>
    </location>
</feature>
<comment type="caution">
    <text evidence="2">The sequence shown here is derived from an EMBL/GenBank/DDBJ whole genome shotgun (WGS) entry which is preliminary data.</text>
</comment>